<evidence type="ECO:0008006" key="3">
    <source>
        <dbReference type="Google" id="ProtNLM"/>
    </source>
</evidence>
<sequence>MGIGDFINQGKEALNNEQGENITDGVLDKAEGLAGGVAGGQFAEQASQLRDGADEQIGNE</sequence>
<dbReference type="Proteomes" id="UP001500755">
    <property type="component" value="Unassembled WGS sequence"/>
</dbReference>
<proteinExistence type="predicted"/>
<name>A0ABN2TPJ0_9MICO</name>
<evidence type="ECO:0000313" key="2">
    <source>
        <dbReference type="Proteomes" id="UP001500755"/>
    </source>
</evidence>
<organism evidence="1 2">
    <name type="scientific">Brevibacterium samyangense</name>
    <dbReference type="NCBI Taxonomy" id="366888"/>
    <lineage>
        <taxon>Bacteria</taxon>
        <taxon>Bacillati</taxon>
        <taxon>Actinomycetota</taxon>
        <taxon>Actinomycetes</taxon>
        <taxon>Micrococcales</taxon>
        <taxon>Brevibacteriaceae</taxon>
        <taxon>Brevibacterium</taxon>
    </lineage>
</organism>
<comment type="caution">
    <text evidence="1">The sequence shown here is derived from an EMBL/GenBank/DDBJ whole genome shotgun (WGS) entry which is preliminary data.</text>
</comment>
<dbReference type="EMBL" id="BAAANO010000043">
    <property type="protein sequence ID" value="GAA2016070.1"/>
    <property type="molecule type" value="Genomic_DNA"/>
</dbReference>
<reference evidence="1 2" key="1">
    <citation type="journal article" date="2019" name="Int. J. Syst. Evol. Microbiol.">
        <title>The Global Catalogue of Microorganisms (GCM) 10K type strain sequencing project: providing services to taxonomists for standard genome sequencing and annotation.</title>
        <authorList>
            <consortium name="The Broad Institute Genomics Platform"/>
            <consortium name="The Broad Institute Genome Sequencing Center for Infectious Disease"/>
            <person name="Wu L."/>
            <person name="Ma J."/>
        </authorList>
    </citation>
    <scope>NUCLEOTIDE SEQUENCE [LARGE SCALE GENOMIC DNA]</scope>
    <source>
        <strain evidence="1 2">JCM 14546</strain>
    </source>
</reference>
<protein>
    <recommendedName>
        <fullName evidence="3">Antitoxin</fullName>
    </recommendedName>
</protein>
<gene>
    <name evidence="1" type="ORF">GCM10009755_29690</name>
</gene>
<dbReference type="RefSeq" id="WP_344311012.1">
    <property type="nucleotide sequence ID" value="NZ_BAAANO010000043.1"/>
</dbReference>
<evidence type="ECO:0000313" key="1">
    <source>
        <dbReference type="EMBL" id="GAA2016070.1"/>
    </source>
</evidence>
<keyword evidence="2" id="KW-1185">Reference proteome</keyword>
<accession>A0ABN2TPJ0</accession>